<gene>
    <name evidence="4" type="ORF">ESZ54_07840</name>
</gene>
<dbReference type="InterPro" id="IPR050624">
    <property type="entry name" value="HTH-type_Tx_Regulator"/>
</dbReference>
<dbReference type="PROSITE" id="PS50977">
    <property type="entry name" value="HTH_TETR_2"/>
    <property type="match status" value="1"/>
</dbReference>
<dbReference type="InterPro" id="IPR009057">
    <property type="entry name" value="Homeodomain-like_sf"/>
</dbReference>
<proteinExistence type="predicted"/>
<dbReference type="AlphaFoldDB" id="A0A4S3B362"/>
<dbReference type="EMBL" id="SDGV01000017">
    <property type="protein sequence ID" value="THB60868.1"/>
    <property type="molecule type" value="Genomic_DNA"/>
</dbReference>
<dbReference type="SUPFAM" id="SSF46689">
    <property type="entry name" value="Homeodomain-like"/>
    <property type="match status" value="1"/>
</dbReference>
<comment type="caution">
    <text evidence="4">The sequence shown here is derived from an EMBL/GenBank/DDBJ whole genome shotgun (WGS) entry which is preliminary data.</text>
</comment>
<dbReference type="Pfam" id="PF14278">
    <property type="entry name" value="TetR_C_8"/>
    <property type="match status" value="1"/>
</dbReference>
<sequence>MGISKNITQRRSILLDKKTYMVYNPKCVFENHCGGFLNVNINISRGKCIMGKIDPRVVKTRKKLRQAFLELLVTRTLGEMNIKDLTNQAGVTRGTFYLHYKDKETFIETIMEEIIEDFFTEVVEYSAVSANDDTRVPYIQLEKVFENIGETPEFFITLLKESEAEDYRILFSDKLYDYLLEHTSANTPNPVRKLPKELLTNYLVYSLLGIAESWVQEGKIYANHYMASVFVKLMRSELFEEVGLNSFFIDSASHLKLASVN</sequence>
<evidence type="ECO:0000313" key="4">
    <source>
        <dbReference type="EMBL" id="THB60868.1"/>
    </source>
</evidence>
<dbReference type="InterPro" id="IPR039532">
    <property type="entry name" value="TetR_C_Firmicutes"/>
</dbReference>
<evidence type="ECO:0000259" key="3">
    <source>
        <dbReference type="PROSITE" id="PS50977"/>
    </source>
</evidence>
<dbReference type="Pfam" id="PF00440">
    <property type="entry name" value="TetR_N"/>
    <property type="match status" value="1"/>
</dbReference>
<dbReference type="PANTHER" id="PTHR43479">
    <property type="entry name" value="ACREF/ENVCD OPERON REPRESSOR-RELATED"/>
    <property type="match status" value="1"/>
</dbReference>
<feature type="domain" description="HTH tetR-type" evidence="3">
    <location>
        <begin position="58"/>
        <end position="118"/>
    </location>
</feature>
<dbReference type="InterPro" id="IPR001647">
    <property type="entry name" value="HTH_TetR"/>
</dbReference>
<organism evidence="4 5">
    <name type="scientific">Vagococcus silagei</name>
    <dbReference type="NCBI Taxonomy" id="2508885"/>
    <lineage>
        <taxon>Bacteria</taxon>
        <taxon>Bacillati</taxon>
        <taxon>Bacillota</taxon>
        <taxon>Bacilli</taxon>
        <taxon>Lactobacillales</taxon>
        <taxon>Enterococcaceae</taxon>
        <taxon>Vagococcus</taxon>
    </lineage>
</organism>
<dbReference type="PANTHER" id="PTHR43479:SF7">
    <property type="entry name" value="TETR-FAMILY TRANSCRIPTIONAL REGULATOR"/>
    <property type="match status" value="1"/>
</dbReference>
<dbReference type="OrthoDB" id="9810250at2"/>
<dbReference type="Gene3D" id="1.10.357.10">
    <property type="entry name" value="Tetracycline Repressor, domain 2"/>
    <property type="match status" value="1"/>
</dbReference>
<protein>
    <submittedName>
        <fullName evidence="4">TetR/AcrR family transcriptional regulator</fullName>
    </submittedName>
</protein>
<dbReference type="GO" id="GO:0003677">
    <property type="term" value="F:DNA binding"/>
    <property type="evidence" value="ECO:0007669"/>
    <property type="project" value="UniProtKB-UniRule"/>
</dbReference>
<keyword evidence="1 2" id="KW-0238">DNA-binding</keyword>
<dbReference type="Proteomes" id="UP000310506">
    <property type="component" value="Unassembled WGS sequence"/>
</dbReference>
<evidence type="ECO:0000256" key="2">
    <source>
        <dbReference type="PROSITE-ProRule" id="PRU00335"/>
    </source>
</evidence>
<accession>A0A4S3B362</accession>
<reference evidence="4 5" key="1">
    <citation type="submission" date="2019-01" db="EMBL/GenBank/DDBJ databases">
        <title>Vagococcus silagei sp. nov. isolated from brewer's grain.</title>
        <authorList>
            <person name="Guu J.-R."/>
        </authorList>
    </citation>
    <scope>NUCLEOTIDE SEQUENCE [LARGE SCALE GENOMIC DNA]</scope>
    <source>
        <strain evidence="4 5">2B-2</strain>
    </source>
</reference>
<name>A0A4S3B362_9ENTE</name>
<evidence type="ECO:0000256" key="1">
    <source>
        <dbReference type="ARBA" id="ARBA00023125"/>
    </source>
</evidence>
<evidence type="ECO:0000313" key="5">
    <source>
        <dbReference type="Proteomes" id="UP000310506"/>
    </source>
</evidence>
<keyword evidence="5" id="KW-1185">Reference proteome</keyword>
<feature type="DNA-binding region" description="H-T-H motif" evidence="2">
    <location>
        <begin position="81"/>
        <end position="100"/>
    </location>
</feature>